<accession>A0AAE1L4U4</accession>
<sequence length="554" mass="60544">MASKGQQPLEWPWARRKRYMRPCLAMSGTTVYNTSFMTNCEDARRCPYKQPDHGDLISMGARNDGLSCYGASFEPTESHVNIRRPEPSKPEDNLRTGVGDVASDTINKMSFPGWPGVVPPQTIAPPPSMLAMRGPMSRVTTSRHDYTAKGAEKPAIIVPEGEIKISNRPLEGNTTAKLSFQEPDYTRLEPAQSYKPRQEYLPPAGTVTGETVCRMSYKPVPLAPKESYPWAAKKKYAPPDTSMEGQTVYNQSFMTNCEDARRCPYKQPDHGDLISMGARNDGLSCYGASFEPTEGHVNIRRPEPSKPEDNLRTGVGDVASDTINKVGVSVGSPSPGGHGAGPGRAAAVLTAPRWLQMSFPGWPGVVPPQTIAPPPSMLAMRGPMSRVTTSRHDYTAKGAEKPAIIVPEGEIKISNRPLEGKTTASMSFLEPDRSRFERQQSYAPARTYNPSRAPFDGTTVARMSFTGEQPTEPLIIAARGRPPLEPLSEEERAKVCSPVPSPPCTPRPKSPGAAVQPWAPQPAVCPARREFEICRPQQGAGMQGIPNIKDFYRK</sequence>
<gene>
    <name evidence="3" type="ORF">KUF71_018109</name>
</gene>
<dbReference type="InterPro" id="IPR033336">
    <property type="entry name" value="SAXO1/2"/>
</dbReference>
<dbReference type="GO" id="GO:0008017">
    <property type="term" value="F:microtubule binding"/>
    <property type="evidence" value="ECO:0007669"/>
    <property type="project" value="InterPro"/>
</dbReference>
<name>A0AAE1L4U4_9NEOP</name>
<feature type="compositionally biased region" description="Low complexity" evidence="2">
    <location>
        <begin position="510"/>
        <end position="520"/>
    </location>
</feature>
<reference evidence="3" key="1">
    <citation type="submission" date="2021-07" db="EMBL/GenBank/DDBJ databases">
        <authorList>
            <person name="Catto M.A."/>
            <person name="Jacobson A."/>
            <person name="Kennedy G."/>
            <person name="Labadie P."/>
            <person name="Hunt B.G."/>
            <person name="Srinivasan R."/>
        </authorList>
    </citation>
    <scope>NUCLEOTIDE SEQUENCE</scope>
    <source>
        <strain evidence="3">PL_HMW_Pooled</strain>
        <tissue evidence="3">Head</tissue>
    </source>
</reference>
<reference evidence="3" key="2">
    <citation type="journal article" date="2023" name="BMC Genomics">
        <title>Pest status, molecular evolution, and epigenetic factors derived from the genome assembly of Frankliniella fusca, a thysanopteran phytovirus vector.</title>
        <authorList>
            <person name="Catto M.A."/>
            <person name="Labadie P.E."/>
            <person name="Jacobson A.L."/>
            <person name="Kennedy G.G."/>
            <person name="Srinivasan R."/>
            <person name="Hunt B.G."/>
        </authorList>
    </citation>
    <scope>NUCLEOTIDE SEQUENCE</scope>
    <source>
        <strain evidence="3">PL_HMW_Pooled</strain>
    </source>
</reference>
<comment type="caution">
    <text evidence="3">The sequence shown here is derived from an EMBL/GenBank/DDBJ whole genome shotgun (WGS) entry which is preliminary data.</text>
</comment>
<keyword evidence="4" id="KW-1185">Reference proteome</keyword>
<dbReference type="GO" id="GO:0036064">
    <property type="term" value="C:ciliary basal body"/>
    <property type="evidence" value="ECO:0007669"/>
    <property type="project" value="TreeGrafter"/>
</dbReference>
<dbReference type="PANTHER" id="PTHR31516:SF17">
    <property type="entry name" value="STABILIZER OF AXONEMAL MICROTUBULES 2"/>
    <property type="match status" value="1"/>
</dbReference>
<dbReference type="Proteomes" id="UP001219518">
    <property type="component" value="Unassembled WGS sequence"/>
</dbReference>
<feature type="compositionally biased region" description="Pro residues" evidence="2">
    <location>
        <begin position="499"/>
        <end position="509"/>
    </location>
</feature>
<evidence type="ECO:0000313" key="3">
    <source>
        <dbReference type="EMBL" id="KAK3907281.1"/>
    </source>
</evidence>
<comment type="similarity">
    <text evidence="1">Belongs to the FAM154 family.</text>
</comment>
<dbReference type="AlphaFoldDB" id="A0AAE1L4U4"/>
<dbReference type="EMBL" id="JAHWGI010000004">
    <property type="protein sequence ID" value="KAK3907281.1"/>
    <property type="molecule type" value="Genomic_DNA"/>
</dbReference>
<dbReference type="GO" id="GO:0005814">
    <property type="term" value="C:centriole"/>
    <property type="evidence" value="ECO:0007669"/>
    <property type="project" value="TreeGrafter"/>
</dbReference>
<proteinExistence type="inferred from homology"/>
<evidence type="ECO:0000313" key="4">
    <source>
        <dbReference type="Proteomes" id="UP001219518"/>
    </source>
</evidence>
<dbReference type="PANTHER" id="PTHR31516">
    <property type="entry name" value="STABILIZER OF AXONEMAL MICROTUBULES 2"/>
    <property type="match status" value="1"/>
</dbReference>
<evidence type="ECO:0000256" key="2">
    <source>
        <dbReference type="SAM" id="MobiDB-lite"/>
    </source>
</evidence>
<organism evidence="3 4">
    <name type="scientific">Frankliniella fusca</name>
    <dbReference type="NCBI Taxonomy" id="407009"/>
    <lineage>
        <taxon>Eukaryota</taxon>
        <taxon>Metazoa</taxon>
        <taxon>Ecdysozoa</taxon>
        <taxon>Arthropoda</taxon>
        <taxon>Hexapoda</taxon>
        <taxon>Insecta</taxon>
        <taxon>Pterygota</taxon>
        <taxon>Neoptera</taxon>
        <taxon>Paraneoptera</taxon>
        <taxon>Thysanoptera</taxon>
        <taxon>Terebrantia</taxon>
        <taxon>Thripoidea</taxon>
        <taxon>Thripidae</taxon>
        <taxon>Frankliniella</taxon>
    </lineage>
</organism>
<dbReference type="GO" id="GO:0005879">
    <property type="term" value="C:axonemal microtubule"/>
    <property type="evidence" value="ECO:0007669"/>
    <property type="project" value="TreeGrafter"/>
</dbReference>
<protein>
    <submittedName>
        <fullName evidence="3">Stabilizer of axonemal microtubules 2</fullName>
    </submittedName>
</protein>
<evidence type="ECO:0000256" key="1">
    <source>
        <dbReference type="ARBA" id="ARBA00008738"/>
    </source>
</evidence>
<dbReference type="GO" id="GO:0036126">
    <property type="term" value="C:sperm flagellum"/>
    <property type="evidence" value="ECO:0007669"/>
    <property type="project" value="TreeGrafter"/>
</dbReference>
<feature type="region of interest" description="Disordered" evidence="2">
    <location>
        <begin position="492"/>
        <end position="520"/>
    </location>
</feature>